<proteinExistence type="predicted"/>
<dbReference type="Proteomes" id="UP000355922">
    <property type="component" value="Segment"/>
</dbReference>
<dbReference type="Pfam" id="PF11123">
    <property type="entry name" value="DNA_Packaging_2"/>
    <property type="match status" value="1"/>
</dbReference>
<keyword evidence="2" id="KW-1185">Reference proteome</keyword>
<protein>
    <submittedName>
        <fullName evidence="1">Uncharacterized protein</fullName>
    </submittedName>
</protein>
<dbReference type="EMBL" id="MN509793">
    <property type="protein sequence ID" value="QGF20976.1"/>
    <property type="molecule type" value="Genomic_DNA"/>
</dbReference>
<dbReference type="InterPro" id="IPR024345">
    <property type="entry name" value="DNA_matur_Phage_T7-like"/>
</dbReference>
<gene>
    <name evidence="1" type="ORF">MA13_gp32</name>
</gene>
<name>A0A5Q2F252_9CAUD</name>
<accession>A0A5Q2F252</accession>
<evidence type="ECO:0000313" key="2">
    <source>
        <dbReference type="Proteomes" id="UP000355922"/>
    </source>
</evidence>
<sequence>MLNGMSNEAIAKLLLNKTLSKLALLLEADMATAADYNVVRSILKDNNIGIVPTRENAAGKLEQKLKEAAARRSTTPGIIDVDKLDEVSMDDFVQRH</sequence>
<organism evidence="1 2">
    <name type="scientific">Pectobacterium phage MA13</name>
    <dbReference type="NCBI Taxonomy" id="2662284"/>
    <lineage>
        <taxon>Viruses</taxon>
        <taxon>Duplodnaviria</taxon>
        <taxon>Heunggongvirae</taxon>
        <taxon>Uroviricota</taxon>
        <taxon>Caudoviricetes</taxon>
        <taxon>Autographivirales</taxon>
        <taxon>Autonotataviridae</taxon>
        <taxon>Melnykvirinae</taxon>
        <taxon>Daeravirus</taxon>
        <taxon>Daeravirus MA13</taxon>
    </lineage>
</organism>
<evidence type="ECO:0000313" key="1">
    <source>
        <dbReference type="EMBL" id="QGF20976.1"/>
    </source>
</evidence>
<reference evidence="1 2" key="1">
    <citation type="submission" date="2019-09" db="EMBL/GenBank/DDBJ databases">
        <authorList>
            <person name="Zaczek-Moczydlowska M."/>
        </authorList>
    </citation>
    <scope>NUCLEOTIDE SEQUENCE [LARGE SCALE GENOMIC DNA]</scope>
</reference>